<proteinExistence type="predicted"/>
<gene>
    <name evidence="1" type="ORF">HA333_05090</name>
</gene>
<dbReference type="AlphaFoldDB" id="A0A832WGU8"/>
<dbReference type="GeneID" id="43496583"/>
<evidence type="ECO:0000313" key="1">
    <source>
        <dbReference type="EMBL" id="HII46825.1"/>
    </source>
</evidence>
<dbReference type="EMBL" id="DUJP01000022">
    <property type="protein sequence ID" value="HII46825.1"/>
    <property type="molecule type" value="Genomic_DNA"/>
</dbReference>
<comment type="caution">
    <text evidence="1">The sequence shown here is derived from an EMBL/GenBank/DDBJ whole genome shotgun (WGS) entry which is preliminary data.</text>
</comment>
<sequence length="48" mass="5231">MIEQARREAGRIAAWLMVKEPFLGLLLRRTTIVASGGGLPTQTGLGYM</sequence>
<dbReference type="RefSeq" id="WP_011007026.1">
    <property type="nucleotide sequence ID" value="NZ_DUJP01000022.1"/>
</dbReference>
<organism evidence="1 2">
    <name type="scientific">Pyrobaculum aerophilum</name>
    <dbReference type="NCBI Taxonomy" id="13773"/>
    <lineage>
        <taxon>Archaea</taxon>
        <taxon>Thermoproteota</taxon>
        <taxon>Thermoprotei</taxon>
        <taxon>Thermoproteales</taxon>
        <taxon>Thermoproteaceae</taxon>
        <taxon>Pyrobaculum</taxon>
    </lineage>
</organism>
<protein>
    <submittedName>
        <fullName evidence="1">Uncharacterized protein</fullName>
    </submittedName>
</protein>
<name>A0A832WGU8_9CREN</name>
<dbReference type="Proteomes" id="UP000651120">
    <property type="component" value="Unassembled WGS sequence"/>
</dbReference>
<evidence type="ECO:0000313" key="2">
    <source>
        <dbReference type="Proteomes" id="UP000651120"/>
    </source>
</evidence>
<accession>A0A832WGU8</accession>
<reference evidence="1" key="1">
    <citation type="journal article" date="2020" name="bioRxiv">
        <title>A rank-normalized archaeal taxonomy based on genome phylogeny resolves widespread incomplete and uneven classifications.</title>
        <authorList>
            <person name="Rinke C."/>
            <person name="Chuvochina M."/>
            <person name="Mussig A.J."/>
            <person name="Chaumeil P.-A."/>
            <person name="Waite D.W."/>
            <person name="Whitman W.B."/>
            <person name="Parks D.H."/>
            <person name="Hugenholtz P."/>
        </authorList>
    </citation>
    <scope>NUCLEOTIDE SEQUENCE</scope>
    <source>
        <strain evidence="1">UBA8839</strain>
    </source>
</reference>